<dbReference type="PANTHER" id="PTHR48081">
    <property type="entry name" value="AB HYDROLASE SUPERFAMILY PROTEIN C4A8.06C"/>
    <property type="match status" value="1"/>
</dbReference>
<reference evidence="5 6" key="1">
    <citation type="submission" date="2024-02" db="EMBL/GenBank/DDBJ databases">
        <title>Bacterial strain from lacustrine sediment.</title>
        <authorList>
            <person name="Petit C."/>
            <person name="Fadhlaoui K."/>
        </authorList>
    </citation>
    <scope>NUCLEOTIDE SEQUENCE [LARGE SCALE GENOMIC DNA]</scope>
    <source>
        <strain evidence="5 6">IPX-CK</strain>
    </source>
</reference>
<sequence length="284" mass="32194">MAEQYFEKLIIEKKELEWLYVPDVVYCEYEGIKRHLQLIIPYMRQWNENKKYPLVVFIPGSAWHKQEMYNSIPAYAELAKRGFAVALVQYRESELALFPAQVIDAKNAIRFIPSLAEQFHIDIDNIFIAGDSSGAHIALLTGLTASYGELDSDFQNGISCAVKGIISYYAPTDLFLSEGSGPIEDLLGTENVNNVPDLTKSASCRTYISRERAIPPILMFHGTEDGLVSVEHSRSLFHCLKQFDKEVSYYEIENEGHGGASFWGKDILDIAEKFIKESMLWSSL</sequence>
<dbReference type="Pfam" id="PF20434">
    <property type="entry name" value="BD-FAE"/>
    <property type="match status" value="1"/>
</dbReference>
<organism evidence="5 6">
    <name type="scientific">Kineothrix sedimenti</name>
    <dbReference type="NCBI Taxonomy" id="3123317"/>
    <lineage>
        <taxon>Bacteria</taxon>
        <taxon>Bacillati</taxon>
        <taxon>Bacillota</taxon>
        <taxon>Clostridia</taxon>
        <taxon>Lachnospirales</taxon>
        <taxon>Lachnospiraceae</taxon>
        <taxon>Kineothrix</taxon>
    </lineage>
</organism>
<gene>
    <name evidence="5" type="ORF">V6984_21220</name>
</gene>
<dbReference type="PANTHER" id="PTHR48081:SF13">
    <property type="entry name" value="ALPHA_BETA HYDROLASE"/>
    <property type="match status" value="1"/>
</dbReference>
<feature type="active site" evidence="3">
    <location>
        <position position="132"/>
    </location>
</feature>
<dbReference type="InterPro" id="IPR033140">
    <property type="entry name" value="Lipase_GDXG_put_SER_AS"/>
</dbReference>
<evidence type="ECO:0000313" key="5">
    <source>
        <dbReference type="EMBL" id="XAH73988.1"/>
    </source>
</evidence>
<comment type="similarity">
    <text evidence="1">Belongs to the 'GDXG' lipolytic enzyme family.</text>
</comment>
<proteinExistence type="inferred from homology"/>
<dbReference type="GO" id="GO:0016787">
    <property type="term" value="F:hydrolase activity"/>
    <property type="evidence" value="ECO:0007669"/>
    <property type="project" value="UniProtKB-KW"/>
</dbReference>
<name>A0ABZ3EUS8_9FIRM</name>
<evidence type="ECO:0000256" key="3">
    <source>
        <dbReference type="PROSITE-ProRule" id="PRU10038"/>
    </source>
</evidence>
<feature type="domain" description="BD-FAE-like" evidence="4">
    <location>
        <begin position="47"/>
        <end position="238"/>
    </location>
</feature>
<dbReference type="RefSeq" id="WP_342757584.1">
    <property type="nucleotide sequence ID" value="NZ_CP146256.1"/>
</dbReference>
<dbReference type="InterPro" id="IPR050300">
    <property type="entry name" value="GDXG_lipolytic_enzyme"/>
</dbReference>
<evidence type="ECO:0000313" key="6">
    <source>
        <dbReference type="Proteomes" id="UP001451571"/>
    </source>
</evidence>
<evidence type="ECO:0000259" key="4">
    <source>
        <dbReference type="Pfam" id="PF20434"/>
    </source>
</evidence>
<evidence type="ECO:0000256" key="1">
    <source>
        <dbReference type="ARBA" id="ARBA00010515"/>
    </source>
</evidence>
<protein>
    <submittedName>
        <fullName evidence="5">Alpha/beta hydrolase</fullName>
    </submittedName>
</protein>
<dbReference type="PROSITE" id="PS01174">
    <property type="entry name" value="LIPASE_GDXG_SER"/>
    <property type="match status" value="1"/>
</dbReference>
<dbReference type="InterPro" id="IPR029058">
    <property type="entry name" value="AB_hydrolase_fold"/>
</dbReference>
<dbReference type="Gene3D" id="3.40.50.1820">
    <property type="entry name" value="alpha/beta hydrolase"/>
    <property type="match status" value="1"/>
</dbReference>
<dbReference type="SUPFAM" id="SSF53474">
    <property type="entry name" value="alpha/beta-Hydrolases"/>
    <property type="match status" value="1"/>
</dbReference>
<dbReference type="Proteomes" id="UP001451571">
    <property type="component" value="Chromosome"/>
</dbReference>
<keyword evidence="2 5" id="KW-0378">Hydrolase</keyword>
<keyword evidence="6" id="KW-1185">Reference proteome</keyword>
<dbReference type="InterPro" id="IPR049492">
    <property type="entry name" value="BD-FAE-like_dom"/>
</dbReference>
<accession>A0ABZ3EUS8</accession>
<dbReference type="EMBL" id="CP146256">
    <property type="protein sequence ID" value="XAH73988.1"/>
    <property type="molecule type" value="Genomic_DNA"/>
</dbReference>
<evidence type="ECO:0000256" key="2">
    <source>
        <dbReference type="ARBA" id="ARBA00022801"/>
    </source>
</evidence>